<evidence type="ECO:0000256" key="3">
    <source>
        <dbReference type="ARBA" id="ARBA00022833"/>
    </source>
</evidence>
<keyword evidence="1" id="KW-0479">Metal-binding</keyword>
<dbReference type="PANTHER" id="PTHR31973">
    <property type="entry name" value="POLYPROTEIN, PUTATIVE-RELATED"/>
    <property type="match status" value="1"/>
</dbReference>
<dbReference type="Pfam" id="PF04434">
    <property type="entry name" value="SWIM"/>
    <property type="match status" value="1"/>
</dbReference>
<evidence type="ECO:0000256" key="5">
    <source>
        <dbReference type="SAM" id="MobiDB-lite"/>
    </source>
</evidence>
<dbReference type="Proteomes" id="UP001459277">
    <property type="component" value="Unassembled WGS sequence"/>
</dbReference>
<dbReference type="InterPro" id="IPR006564">
    <property type="entry name" value="Znf_PMZ"/>
</dbReference>
<dbReference type="PANTHER" id="PTHR31973:SF195">
    <property type="entry name" value="MUDR FAMILY TRANSPOSASE"/>
    <property type="match status" value="1"/>
</dbReference>
<organism evidence="7 8">
    <name type="scientific">Lithocarpus litseifolius</name>
    <dbReference type="NCBI Taxonomy" id="425828"/>
    <lineage>
        <taxon>Eukaryota</taxon>
        <taxon>Viridiplantae</taxon>
        <taxon>Streptophyta</taxon>
        <taxon>Embryophyta</taxon>
        <taxon>Tracheophyta</taxon>
        <taxon>Spermatophyta</taxon>
        <taxon>Magnoliopsida</taxon>
        <taxon>eudicotyledons</taxon>
        <taxon>Gunneridae</taxon>
        <taxon>Pentapetalae</taxon>
        <taxon>rosids</taxon>
        <taxon>fabids</taxon>
        <taxon>Fagales</taxon>
        <taxon>Fagaceae</taxon>
        <taxon>Lithocarpus</taxon>
    </lineage>
</organism>
<protein>
    <recommendedName>
        <fullName evidence="6">SWIM-type domain-containing protein</fullName>
    </recommendedName>
</protein>
<sequence>MVTRMCAQAQLYQVDTPGNPLSNGGGQHTHKVDLRAMTCTCGKWQAYKIPCSHVIAICAKYKHDAQHFIDPCYSVTRRYHSYKPVFQPLKDRLAWPEPEETRVVMPNLRLIRNKGWPKSTRIRNEMDEDDRELPSSLWIENGPKSRCGLCHQEGHNRRTCPTRNVESTSSGVASWGKTILVMAPKKSKTIKPKAKRVSASSSEPAIAFDETRFETITNEQRFQNRSAQKKNVGPSVGSSKRPRVHGDGDVHAEGSPVEPTTVVADDGDDETQFNSGMLKTNNDMNVGEHYNEVDKLD</sequence>
<name>A0AAW2C7X0_9ROSI</name>
<gene>
    <name evidence="7" type="ORF">SO802_023246</name>
</gene>
<dbReference type="EMBL" id="JAZDWU010000008">
    <property type="protein sequence ID" value="KAK9993543.1"/>
    <property type="molecule type" value="Genomic_DNA"/>
</dbReference>
<reference evidence="7 8" key="1">
    <citation type="submission" date="2024-01" db="EMBL/GenBank/DDBJ databases">
        <title>A telomere-to-telomere, gap-free genome of sweet tea (Lithocarpus litseifolius).</title>
        <authorList>
            <person name="Zhou J."/>
        </authorList>
    </citation>
    <scope>NUCLEOTIDE SEQUENCE [LARGE SCALE GENOMIC DNA]</scope>
    <source>
        <strain evidence="7">Zhou-2022a</strain>
        <tissue evidence="7">Leaf</tissue>
    </source>
</reference>
<keyword evidence="2 4" id="KW-0863">Zinc-finger</keyword>
<feature type="domain" description="SWIM-type" evidence="6">
    <location>
        <begin position="30"/>
        <end position="62"/>
    </location>
</feature>
<evidence type="ECO:0000256" key="2">
    <source>
        <dbReference type="ARBA" id="ARBA00022771"/>
    </source>
</evidence>
<keyword evidence="8" id="KW-1185">Reference proteome</keyword>
<proteinExistence type="predicted"/>
<comment type="caution">
    <text evidence="7">The sequence shown here is derived from an EMBL/GenBank/DDBJ whole genome shotgun (WGS) entry which is preliminary data.</text>
</comment>
<keyword evidence="3" id="KW-0862">Zinc</keyword>
<dbReference type="SMART" id="SM00575">
    <property type="entry name" value="ZnF_PMZ"/>
    <property type="match status" value="1"/>
</dbReference>
<accession>A0AAW2C7X0</accession>
<evidence type="ECO:0000259" key="6">
    <source>
        <dbReference type="PROSITE" id="PS50966"/>
    </source>
</evidence>
<dbReference type="AlphaFoldDB" id="A0AAW2C7X0"/>
<evidence type="ECO:0000256" key="4">
    <source>
        <dbReference type="PROSITE-ProRule" id="PRU00325"/>
    </source>
</evidence>
<feature type="region of interest" description="Disordered" evidence="5">
    <location>
        <begin position="219"/>
        <end position="297"/>
    </location>
</feature>
<evidence type="ECO:0000313" key="8">
    <source>
        <dbReference type="Proteomes" id="UP001459277"/>
    </source>
</evidence>
<evidence type="ECO:0000313" key="7">
    <source>
        <dbReference type="EMBL" id="KAK9993543.1"/>
    </source>
</evidence>
<dbReference type="PROSITE" id="PS50966">
    <property type="entry name" value="ZF_SWIM"/>
    <property type="match status" value="1"/>
</dbReference>
<dbReference type="GO" id="GO:0008270">
    <property type="term" value="F:zinc ion binding"/>
    <property type="evidence" value="ECO:0007669"/>
    <property type="project" value="UniProtKB-KW"/>
</dbReference>
<evidence type="ECO:0000256" key="1">
    <source>
        <dbReference type="ARBA" id="ARBA00022723"/>
    </source>
</evidence>
<feature type="compositionally biased region" description="Polar residues" evidence="5">
    <location>
        <begin position="272"/>
        <end position="284"/>
    </location>
</feature>
<dbReference type="InterPro" id="IPR007527">
    <property type="entry name" value="Znf_SWIM"/>
</dbReference>